<feature type="compositionally biased region" description="Polar residues" evidence="9">
    <location>
        <begin position="183"/>
        <end position="202"/>
    </location>
</feature>
<evidence type="ECO:0000256" key="2">
    <source>
        <dbReference type="ARBA" id="ARBA00004123"/>
    </source>
</evidence>
<feature type="compositionally biased region" description="Polar residues" evidence="9">
    <location>
        <begin position="427"/>
        <end position="440"/>
    </location>
</feature>
<evidence type="ECO:0000256" key="5">
    <source>
        <dbReference type="ARBA" id="ARBA00022763"/>
    </source>
</evidence>
<keyword evidence="8" id="KW-0175">Coiled coil</keyword>
<proteinExistence type="predicted"/>
<sequence length="440" mass="49815">MAAKSKKRLSKIENKLLKLEKLELTTKQKNLVNLKLWEYIKQKFANEIGKKLKGEDLKLSQDTTPLRLSAPGEIRLEYEAELKRLRSERLKLEQKHLAETELLIKKLQLEENEARKKYLDRVKQDEILAKQIQEELTEATPNITIKDSLRNCPIKPRLKARRIDSFLSKLPGPVKESPLLSDDNISNNGSTPRDITTKSSDGPSPEILPNYGKILKNILDKKTVEESNNNKDLGTGISHDKTAIKSKSMMQSLLVSLPLPCTGILQHKSNAVENRNIETGSVDSMQQELCYFKPIDGSTPTSFSSDKTFPLRIPSLRAVQKNTPVQHKIPPSREQYMEGLCHLRNLSLAQKLPSAFVLALNILRAKKDTTKKSNTRSRTKRNTIRPCITPDQQTMIKGNGPIRNKQNVLIDGITKINTEKSLRRTRSMGSSCGEQQQNVK</sequence>
<keyword evidence="7" id="KW-0539">Nucleus</keyword>
<evidence type="ECO:0000256" key="4">
    <source>
        <dbReference type="ARBA" id="ARBA00022679"/>
    </source>
</evidence>
<dbReference type="PANTHER" id="PTHR23328">
    <property type="entry name" value="RING-TYPE DOMAIN-CONTAINING PROTEIN"/>
    <property type="match status" value="1"/>
</dbReference>
<dbReference type="PANTHER" id="PTHR23328:SF0">
    <property type="entry name" value="RING-TYPE DOMAIN-CONTAINING PROTEIN"/>
    <property type="match status" value="1"/>
</dbReference>
<gene>
    <name evidence="10" type="ORF">IPOD504_LOCUS14560</name>
</gene>
<comment type="subcellular location">
    <subcellularLocation>
        <location evidence="2">Nucleus</location>
    </subcellularLocation>
</comment>
<feature type="region of interest" description="Disordered" evidence="9">
    <location>
        <begin position="419"/>
        <end position="440"/>
    </location>
</feature>
<evidence type="ECO:0000256" key="9">
    <source>
        <dbReference type="SAM" id="MobiDB-lite"/>
    </source>
</evidence>
<reference evidence="10" key="1">
    <citation type="submission" date="2022-03" db="EMBL/GenBank/DDBJ databases">
        <authorList>
            <person name="Martin H S."/>
        </authorList>
    </citation>
    <scope>NUCLEOTIDE SEQUENCE</scope>
</reference>
<evidence type="ECO:0000256" key="8">
    <source>
        <dbReference type="SAM" id="Coils"/>
    </source>
</evidence>
<organism evidence="10 11">
    <name type="scientific">Iphiclides podalirius</name>
    <name type="common">scarce swallowtail</name>
    <dbReference type="NCBI Taxonomy" id="110791"/>
    <lineage>
        <taxon>Eukaryota</taxon>
        <taxon>Metazoa</taxon>
        <taxon>Ecdysozoa</taxon>
        <taxon>Arthropoda</taxon>
        <taxon>Hexapoda</taxon>
        <taxon>Insecta</taxon>
        <taxon>Pterygota</taxon>
        <taxon>Neoptera</taxon>
        <taxon>Endopterygota</taxon>
        <taxon>Lepidoptera</taxon>
        <taxon>Glossata</taxon>
        <taxon>Ditrysia</taxon>
        <taxon>Papilionoidea</taxon>
        <taxon>Papilionidae</taxon>
        <taxon>Papilioninae</taxon>
        <taxon>Iphiclides</taxon>
    </lineage>
</organism>
<feature type="region of interest" description="Disordered" evidence="9">
    <location>
        <begin position="174"/>
        <end position="207"/>
    </location>
</feature>
<evidence type="ECO:0000256" key="1">
    <source>
        <dbReference type="ARBA" id="ARBA00000900"/>
    </source>
</evidence>
<feature type="coiled-coil region" evidence="8">
    <location>
        <begin position="75"/>
        <end position="117"/>
    </location>
</feature>
<keyword evidence="5" id="KW-0227">DNA damage</keyword>
<keyword evidence="6" id="KW-0833">Ubl conjugation pathway</keyword>
<evidence type="ECO:0000313" key="10">
    <source>
        <dbReference type="EMBL" id="CAH2068807.1"/>
    </source>
</evidence>
<dbReference type="InterPro" id="IPR051657">
    <property type="entry name" value="RNF168/RNF169_E3_ubiq-ligase"/>
</dbReference>
<evidence type="ECO:0000256" key="3">
    <source>
        <dbReference type="ARBA" id="ARBA00012483"/>
    </source>
</evidence>
<keyword evidence="4" id="KW-0808">Transferase</keyword>
<accession>A0ABN8IWN4</accession>
<feature type="non-terminal residue" evidence="10">
    <location>
        <position position="1"/>
    </location>
</feature>
<comment type="catalytic activity">
    <reaction evidence="1">
        <text>S-ubiquitinyl-[E2 ubiquitin-conjugating enzyme]-L-cysteine + [acceptor protein]-L-lysine = [E2 ubiquitin-conjugating enzyme]-L-cysteine + N(6)-ubiquitinyl-[acceptor protein]-L-lysine.</text>
        <dbReference type="EC" id="2.3.2.27"/>
    </reaction>
</comment>
<dbReference type="EMBL" id="OW152817">
    <property type="protein sequence ID" value="CAH2068807.1"/>
    <property type="molecule type" value="Genomic_DNA"/>
</dbReference>
<dbReference type="EC" id="2.3.2.27" evidence="3"/>
<keyword evidence="11" id="KW-1185">Reference proteome</keyword>
<dbReference type="CDD" id="cd22249">
    <property type="entry name" value="UDM1_RNF168_RNF169-like"/>
    <property type="match status" value="1"/>
</dbReference>
<protein>
    <recommendedName>
        <fullName evidence="3">RING-type E3 ubiquitin transferase</fullName>
        <ecNumber evidence="3">2.3.2.27</ecNumber>
    </recommendedName>
</protein>
<evidence type="ECO:0000256" key="6">
    <source>
        <dbReference type="ARBA" id="ARBA00022786"/>
    </source>
</evidence>
<name>A0ABN8IWN4_9NEOP</name>
<evidence type="ECO:0000313" key="11">
    <source>
        <dbReference type="Proteomes" id="UP000837857"/>
    </source>
</evidence>
<evidence type="ECO:0000256" key="7">
    <source>
        <dbReference type="ARBA" id="ARBA00023242"/>
    </source>
</evidence>
<dbReference type="Proteomes" id="UP000837857">
    <property type="component" value="Chromosome 5"/>
</dbReference>